<gene>
    <name evidence="2" type="ORF">FB45DRAFT_417608</name>
</gene>
<sequence>MSFMSRRSASPPPRSPSPDVVLQSLPPPRRPVRRPGHLSLEGGSAPPRIQRPLLSMRSCTELRVKSPSRSSRSVVSAPPTPSASSGPGSRRTHKRTLSFAIPYRSPPASPTLSTPPPPVPPIPDFVLTPTDRKPVLHPVPTTRTIGAPIYLPDWEQFTVVPDIAPPTPRKQPRATLSTRRTPPAGMTCSGYFALHNSNQRSPRVVAL</sequence>
<protein>
    <submittedName>
        <fullName evidence="2">Uncharacterized protein</fullName>
    </submittedName>
</protein>
<reference evidence="2" key="1">
    <citation type="submission" date="2023-03" db="EMBL/GenBank/DDBJ databases">
        <title>Massive genome expansion in bonnet fungi (Mycena s.s.) driven by repeated elements and novel gene families across ecological guilds.</title>
        <authorList>
            <consortium name="Lawrence Berkeley National Laboratory"/>
            <person name="Harder C.B."/>
            <person name="Miyauchi S."/>
            <person name="Viragh M."/>
            <person name="Kuo A."/>
            <person name="Thoen E."/>
            <person name="Andreopoulos B."/>
            <person name="Lu D."/>
            <person name="Skrede I."/>
            <person name="Drula E."/>
            <person name="Henrissat B."/>
            <person name="Morin E."/>
            <person name="Kohler A."/>
            <person name="Barry K."/>
            <person name="LaButti K."/>
            <person name="Morin E."/>
            <person name="Salamov A."/>
            <person name="Lipzen A."/>
            <person name="Mereny Z."/>
            <person name="Hegedus B."/>
            <person name="Baldrian P."/>
            <person name="Stursova M."/>
            <person name="Weitz H."/>
            <person name="Taylor A."/>
            <person name="Grigoriev I.V."/>
            <person name="Nagy L.G."/>
            <person name="Martin F."/>
            <person name="Kauserud H."/>
        </authorList>
    </citation>
    <scope>NUCLEOTIDE SEQUENCE</scope>
    <source>
        <strain evidence="2">9284</strain>
    </source>
</reference>
<keyword evidence="3" id="KW-1185">Reference proteome</keyword>
<accession>A0AAD7FTZ6</accession>
<name>A0AAD7FTZ6_9AGAR</name>
<dbReference type="AlphaFoldDB" id="A0AAD7FTZ6"/>
<feature type="region of interest" description="Disordered" evidence="1">
    <location>
        <begin position="1"/>
        <end position="93"/>
    </location>
</feature>
<evidence type="ECO:0000313" key="2">
    <source>
        <dbReference type="EMBL" id="KAJ7638973.1"/>
    </source>
</evidence>
<dbReference type="EMBL" id="JARKIF010000005">
    <property type="protein sequence ID" value="KAJ7638973.1"/>
    <property type="molecule type" value="Genomic_DNA"/>
</dbReference>
<evidence type="ECO:0000313" key="3">
    <source>
        <dbReference type="Proteomes" id="UP001221142"/>
    </source>
</evidence>
<organism evidence="2 3">
    <name type="scientific">Roridomyces roridus</name>
    <dbReference type="NCBI Taxonomy" id="1738132"/>
    <lineage>
        <taxon>Eukaryota</taxon>
        <taxon>Fungi</taxon>
        <taxon>Dikarya</taxon>
        <taxon>Basidiomycota</taxon>
        <taxon>Agaricomycotina</taxon>
        <taxon>Agaricomycetes</taxon>
        <taxon>Agaricomycetidae</taxon>
        <taxon>Agaricales</taxon>
        <taxon>Marasmiineae</taxon>
        <taxon>Mycenaceae</taxon>
        <taxon>Roridomyces</taxon>
    </lineage>
</organism>
<proteinExistence type="predicted"/>
<evidence type="ECO:0000256" key="1">
    <source>
        <dbReference type="SAM" id="MobiDB-lite"/>
    </source>
</evidence>
<feature type="compositionally biased region" description="Low complexity" evidence="1">
    <location>
        <begin position="67"/>
        <end position="89"/>
    </location>
</feature>
<dbReference type="Proteomes" id="UP001221142">
    <property type="component" value="Unassembled WGS sequence"/>
</dbReference>
<comment type="caution">
    <text evidence="2">The sequence shown here is derived from an EMBL/GenBank/DDBJ whole genome shotgun (WGS) entry which is preliminary data.</text>
</comment>
<feature type="region of interest" description="Disordered" evidence="1">
    <location>
        <begin position="162"/>
        <end position="183"/>
    </location>
</feature>